<dbReference type="Pfam" id="PF00684">
    <property type="entry name" value="DnaJ_CXXCXGXG"/>
    <property type="match status" value="1"/>
</dbReference>
<dbReference type="InterPro" id="IPR001623">
    <property type="entry name" value="DnaJ_domain"/>
</dbReference>
<dbReference type="FunFam" id="2.60.260.20:FF:000005">
    <property type="entry name" value="Chaperone protein dnaJ 1, mitochondrial"/>
    <property type="match status" value="1"/>
</dbReference>
<dbReference type="NCBIfam" id="TIGR02349">
    <property type="entry name" value="DnaJ_bact"/>
    <property type="match status" value="1"/>
</dbReference>
<evidence type="ECO:0000256" key="9">
    <source>
        <dbReference type="PROSITE-ProRule" id="PRU00546"/>
    </source>
</evidence>
<dbReference type="InterPro" id="IPR036869">
    <property type="entry name" value="J_dom_sf"/>
</dbReference>
<feature type="binding site" evidence="8">
    <location>
        <position position="214"/>
    </location>
    <ligand>
        <name>Zn(2+)</name>
        <dbReference type="ChEBI" id="CHEBI:29105"/>
        <label>1</label>
    </ligand>
</feature>
<dbReference type="PRINTS" id="PR00625">
    <property type="entry name" value="JDOMAIN"/>
</dbReference>
<comment type="function">
    <text evidence="8">Participates actively in the response to hyperosmotic and heat shock by preventing the aggregation of stress-denatured proteins and by disaggregating proteins, also in an autonomous, DnaK-independent fashion. Unfolded proteins bind initially to DnaJ; upon interaction with the DnaJ-bound protein, DnaK hydrolyzes its bound ATP, resulting in the formation of a stable complex. GrpE releases ADP from DnaK; ATP binding to DnaK triggers the release of the substrate protein, thus completing the reaction cycle. Several rounds of ATP-dependent interactions between DnaJ, DnaK and GrpE are required for fully efficient folding. Also involved, together with DnaK and GrpE, in the DNA replication of plasmids through activation of initiation proteins.</text>
</comment>
<comment type="subcellular location">
    <subcellularLocation>
        <location evidence="8">Cytoplasm</location>
    </subcellularLocation>
</comment>
<evidence type="ECO:0000256" key="1">
    <source>
        <dbReference type="ARBA" id="ARBA00022723"/>
    </source>
</evidence>
<dbReference type="EMBL" id="PFOI01000008">
    <property type="protein sequence ID" value="PIZ71619.1"/>
    <property type="molecule type" value="Genomic_DNA"/>
</dbReference>
<dbReference type="GO" id="GO:0031072">
    <property type="term" value="F:heat shock protein binding"/>
    <property type="evidence" value="ECO:0007669"/>
    <property type="project" value="InterPro"/>
</dbReference>
<feature type="repeat" description="CXXCXGXG motif" evidence="8">
    <location>
        <begin position="154"/>
        <end position="161"/>
    </location>
</feature>
<comment type="domain">
    <text evidence="8">The J domain is necessary and sufficient to stimulate DnaK ATPase activity. Zinc center 1 plays an important role in the autonomous, DnaK-independent chaperone activity of DnaJ. Zinc center 2 is essential for interaction with DnaK and for DnaJ activity.</text>
</comment>
<dbReference type="Gene3D" id="2.10.230.10">
    <property type="entry name" value="Heat shock protein DnaJ, cysteine-rich domain"/>
    <property type="match status" value="1"/>
</dbReference>
<dbReference type="GO" id="GO:0009408">
    <property type="term" value="P:response to heat"/>
    <property type="evidence" value="ECO:0007669"/>
    <property type="project" value="InterPro"/>
</dbReference>
<dbReference type="GO" id="GO:0005524">
    <property type="term" value="F:ATP binding"/>
    <property type="evidence" value="ECO:0007669"/>
    <property type="project" value="InterPro"/>
</dbReference>
<feature type="repeat" description="CXXCXGXG motif" evidence="8">
    <location>
        <begin position="211"/>
        <end position="218"/>
    </location>
</feature>
<keyword evidence="8" id="KW-0235">DNA replication</keyword>
<dbReference type="PANTHER" id="PTHR43096">
    <property type="entry name" value="DNAJ HOMOLOG 1, MITOCHONDRIAL-RELATED"/>
    <property type="match status" value="1"/>
</dbReference>
<keyword evidence="2 8" id="KW-0677">Repeat</keyword>
<dbReference type="Gene3D" id="1.10.287.110">
    <property type="entry name" value="DnaJ domain"/>
    <property type="match status" value="1"/>
</dbReference>
<dbReference type="CDD" id="cd06257">
    <property type="entry name" value="DnaJ"/>
    <property type="match status" value="1"/>
</dbReference>
<dbReference type="AlphaFoldDB" id="A0A2M7UK76"/>
<feature type="repeat" description="CXXCXGXG motif" evidence="8">
    <location>
        <begin position="171"/>
        <end position="178"/>
    </location>
</feature>
<protein>
    <recommendedName>
        <fullName evidence="7 8">Chaperone protein DnaJ</fullName>
    </recommendedName>
</protein>
<feature type="binding site" evidence="8">
    <location>
        <position position="174"/>
    </location>
    <ligand>
        <name>Zn(2+)</name>
        <dbReference type="ChEBI" id="CHEBI:29105"/>
        <label>2</label>
    </ligand>
</feature>
<proteinExistence type="inferred from homology"/>
<comment type="caution">
    <text evidence="12">The sequence shown here is derived from an EMBL/GenBank/DDBJ whole genome shotgun (WGS) entry which is preliminary data.</text>
</comment>
<comment type="cofactor">
    <cofactor evidence="8">
        <name>Zn(2+)</name>
        <dbReference type="ChEBI" id="CHEBI:29105"/>
    </cofactor>
    <text evidence="8">Binds 2 Zn(2+) ions per monomer.</text>
</comment>
<evidence type="ECO:0000256" key="6">
    <source>
        <dbReference type="ARBA" id="ARBA00061004"/>
    </source>
</evidence>
<comment type="similarity">
    <text evidence="6 8">Belongs to the DnaJ family.</text>
</comment>
<dbReference type="PROSITE" id="PS50076">
    <property type="entry name" value="DNAJ_2"/>
    <property type="match status" value="1"/>
</dbReference>
<dbReference type="SUPFAM" id="SSF46565">
    <property type="entry name" value="Chaperone J-domain"/>
    <property type="match status" value="1"/>
</dbReference>
<dbReference type="GO" id="GO:0006260">
    <property type="term" value="P:DNA replication"/>
    <property type="evidence" value="ECO:0007669"/>
    <property type="project" value="UniProtKB-KW"/>
</dbReference>
<dbReference type="CDD" id="cd10747">
    <property type="entry name" value="DnaJ_C"/>
    <property type="match status" value="1"/>
</dbReference>
<evidence type="ECO:0000259" key="11">
    <source>
        <dbReference type="PROSITE" id="PS51188"/>
    </source>
</evidence>
<dbReference type="FunFam" id="2.10.230.10:FF:000002">
    <property type="entry name" value="Molecular chaperone DnaJ"/>
    <property type="match status" value="1"/>
</dbReference>
<dbReference type="InterPro" id="IPR002939">
    <property type="entry name" value="DnaJ_C"/>
</dbReference>
<dbReference type="InterPro" id="IPR008971">
    <property type="entry name" value="HSP40/DnaJ_pept-bd"/>
</dbReference>
<feature type="binding site" evidence="8">
    <location>
        <position position="154"/>
    </location>
    <ligand>
        <name>Zn(2+)</name>
        <dbReference type="ChEBI" id="CHEBI:29105"/>
        <label>1</label>
    </ligand>
</feature>
<keyword evidence="8" id="KW-0346">Stress response</keyword>
<dbReference type="InterPro" id="IPR001305">
    <property type="entry name" value="HSP_DnaJ_Cys-rich_dom"/>
</dbReference>
<dbReference type="PROSITE" id="PS51188">
    <property type="entry name" value="ZF_CR"/>
    <property type="match status" value="1"/>
</dbReference>
<feature type="binding site" evidence="8">
    <location>
        <position position="211"/>
    </location>
    <ligand>
        <name>Zn(2+)</name>
        <dbReference type="ChEBI" id="CHEBI:29105"/>
        <label>1</label>
    </ligand>
</feature>
<feature type="repeat" description="CXXCXGXG motif" evidence="8">
    <location>
        <begin position="197"/>
        <end position="204"/>
    </location>
</feature>
<dbReference type="InterPro" id="IPR036410">
    <property type="entry name" value="HSP_DnaJ_Cys-rich_dom_sf"/>
</dbReference>
<dbReference type="CDD" id="cd10719">
    <property type="entry name" value="DnaJ_zf"/>
    <property type="match status" value="1"/>
</dbReference>
<feature type="domain" description="J" evidence="10">
    <location>
        <begin position="2"/>
        <end position="64"/>
    </location>
</feature>
<dbReference type="Pfam" id="PF00226">
    <property type="entry name" value="DnaJ"/>
    <property type="match status" value="1"/>
</dbReference>
<dbReference type="GO" id="GO:0008270">
    <property type="term" value="F:zinc ion binding"/>
    <property type="evidence" value="ECO:0007669"/>
    <property type="project" value="UniProtKB-UniRule"/>
</dbReference>
<comment type="subunit">
    <text evidence="8">Homodimer.</text>
</comment>
<feature type="binding site" evidence="8">
    <location>
        <position position="171"/>
    </location>
    <ligand>
        <name>Zn(2+)</name>
        <dbReference type="ChEBI" id="CHEBI:29105"/>
        <label>2</label>
    </ligand>
</feature>
<dbReference type="SUPFAM" id="SSF49493">
    <property type="entry name" value="HSP40/DnaJ peptide-binding domain"/>
    <property type="match status" value="2"/>
</dbReference>
<sequence>MDYYETLGVSRSATPDEIKKAYRKLAQKYHPDRAGGDAQKFKQVNEAYQTLSDDQKRAQYNQYGASFEQMRNQGQAGGFRDFRDFATFSEEFGRGGGNTSFDFSDLFGDIFGQSFSGRRRQNRGADIDLEMAIDLEDAIRGAEREINVDKYSSCSTCNGSGVAPGSGFKTCPQCGGSGQFQNQQQSFLGLFSIKTICPNCQGQGKIPEKQCDDCRGQGRIKKKATIKFKIPAGIQTGQVINLSGQGQASGVGGHPGDLNIHIILRPHKFFQRSGDDLYFDVKARFTQLVLGDKIKVPTPQGDVWVNIPKSAQPGSQIRLRGKGVPHLQSHGAGDEIIRLILEVPRRLSGKQKKLLEELQQQGI</sequence>
<dbReference type="Pfam" id="PF01556">
    <property type="entry name" value="DnaJ_C"/>
    <property type="match status" value="1"/>
</dbReference>
<feature type="domain" description="CR-type" evidence="11">
    <location>
        <begin position="141"/>
        <end position="223"/>
    </location>
</feature>
<dbReference type="Proteomes" id="UP000231071">
    <property type="component" value="Unassembled WGS sequence"/>
</dbReference>
<dbReference type="InterPro" id="IPR018253">
    <property type="entry name" value="DnaJ_domain_CS"/>
</dbReference>
<feature type="binding site" evidence="8">
    <location>
        <position position="200"/>
    </location>
    <ligand>
        <name>Zn(2+)</name>
        <dbReference type="ChEBI" id="CHEBI:29105"/>
        <label>2</label>
    </ligand>
</feature>
<evidence type="ECO:0000313" key="12">
    <source>
        <dbReference type="EMBL" id="PIZ71619.1"/>
    </source>
</evidence>
<reference evidence="13" key="1">
    <citation type="submission" date="2017-09" db="EMBL/GenBank/DDBJ databases">
        <title>Depth-based differentiation of microbial function through sediment-hosted aquifers and enrichment of novel symbionts in the deep terrestrial subsurface.</title>
        <authorList>
            <person name="Probst A.J."/>
            <person name="Ladd B."/>
            <person name="Jarett J.K."/>
            <person name="Geller-Mcgrath D.E."/>
            <person name="Sieber C.M.K."/>
            <person name="Emerson J.B."/>
            <person name="Anantharaman K."/>
            <person name="Thomas B.C."/>
            <person name="Malmstrom R."/>
            <person name="Stieglmeier M."/>
            <person name="Klingl A."/>
            <person name="Woyke T."/>
            <person name="Ryan C.M."/>
            <person name="Banfield J.F."/>
        </authorList>
    </citation>
    <scope>NUCLEOTIDE SEQUENCE [LARGE SCALE GENOMIC DNA]</scope>
</reference>
<feature type="binding site" evidence="8">
    <location>
        <position position="157"/>
    </location>
    <ligand>
        <name>Zn(2+)</name>
        <dbReference type="ChEBI" id="CHEBI:29105"/>
        <label>1</label>
    </ligand>
</feature>
<evidence type="ECO:0000259" key="10">
    <source>
        <dbReference type="PROSITE" id="PS50076"/>
    </source>
</evidence>
<feature type="binding site" evidence="8">
    <location>
        <position position="197"/>
    </location>
    <ligand>
        <name>Zn(2+)</name>
        <dbReference type="ChEBI" id="CHEBI:29105"/>
        <label>2</label>
    </ligand>
</feature>
<keyword evidence="3 8" id="KW-0863">Zinc-finger</keyword>
<dbReference type="PANTHER" id="PTHR43096:SF52">
    <property type="entry name" value="DNAJ HOMOLOG 1, MITOCHONDRIAL-RELATED"/>
    <property type="match status" value="1"/>
</dbReference>
<dbReference type="PROSITE" id="PS00636">
    <property type="entry name" value="DNAJ_1"/>
    <property type="match status" value="1"/>
</dbReference>
<name>A0A2M7UK76_9BACT</name>
<dbReference type="GO" id="GO:0005737">
    <property type="term" value="C:cytoplasm"/>
    <property type="evidence" value="ECO:0007669"/>
    <property type="project" value="UniProtKB-SubCell"/>
</dbReference>
<gene>
    <name evidence="8 12" type="primary">dnaJ</name>
    <name evidence="12" type="ORF">COY09_00375</name>
</gene>
<dbReference type="GO" id="GO:0042026">
    <property type="term" value="P:protein refolding"/>
    <property type="evidence" value="ECO:0007669"/>
    <property type="project" value="TreeGrafter"/>
</dbReference>
<dbReference type="SMART" id="SM00271">
    <property type="entry name" value="DnaJ"/>
    <property type="match status" value="1"/>
</dbReference>
<accession>A0A2M7UK76</accession>
<organism evidence="12 13">
    <name type="scientific">Candidatus Portnoybacteria bacterium CG_4_10_14_0_2_um_filter_39_11</name>
    <dbReference type="NCBI Taxonomy" id="1974797"/>
    <lineage>
        <taxon>Bacteria</taxon>
        <taxon>Candidatus Portnoyibacteriota</taxon>
    </lineage>
</organism>
<keyword evidence="8" id="KW-0963">Cytoplasm</keyword>
<evidence type="ECO:0000256" key="4">
    <source>
        <dbReference type="ARBA" id="ARBA00022833"/>
    </source>
</evidence>
<keyword evidence="1 8" id="KW-0479">Metal-binding</keyword>
<evidence type="ECO:0000256" key="7">
    <source>
        <dbReference type="ARBA" id="ARBA00067609"/>
    </source>
</evidence>
<evidence type="ECO:0000256" key="3">
    <source>
        <dbReference type="ARBA" id="ARBA00022771"/>
    </source>
</evidence>
<keyword evidence="5 8" id="KW-0143">Chaperone</keyword>
<evidence type="ECO:0000313" key="13">
    <source>
        <dbReference type="Proteomes" id="UP000231071"/>
    </source>
</evidence>
<keyword evidence="4 8" id="KW-0862">Zinc</keyword>
<evidence type="ECO:0000256" key="5">
    <source>
        <dbReference type="ARBA" id="ARBA00023186"/>
    </source>
</evidence>
<dbReference type="NCBIfam" id="NF008035">
    <property type="entry name" value="PRK10767.1"/>
    <property type="match status" value="1"/>
</dbReference>
<dbReference type="GO" id="GO:0051082">
    <property type="term" value="F:unfolded protein binding"/>
    <property type="evidence" value="ECO:0007669"/>
    <property type="project" value="UniProtKB-UniRule"/>
</dbReference>
<dbReference type="InterPro" id="IPR012724">
    <property type="entry name" value="DnaJ"/>
</dbReference>
<dbReference type="HAMAP" id="MF_01152">
    <property type="entry name" value="DnaJ"/>
    <property type="match status" value="1"/>
</dbReference>
<dbReference type="Gene3D" id="2.60.260.20">
    <property type="entry name" value="Urease metallochaperone UreE, N-terminal domain"/>
    <property type="match status" value="2"/>
</dbReference>
<dbReference type="SUPFAM" id="SSF57938">
    <property type="entry name" value="DnaJ/Hsp40 cysteine-rich domain"/>
    <property type="match status" value="1"/>
</dbReference>
<evidence type="ECO:0000256" key="2">
    <source>
        <dbReference type="ARBA" id="ARBA00022737"/>
    </source>
</evidence>
<evidence type="ECO:0000256" key="8">
    <source>
        <dbReference type="HAMAP-Rule" id="MF_01152"/>
    </source>
</evidence>
<feature type="zinc finger region" description="CR-type" evidence="9">
    <location>
        <begin position="141"/>
        <end position="223"/>
    </location>
</feature>